<dbReference type="Pfam" id="PF23155">
    <property type="entry name" value="DUF7053"/>
    <property type="match status" value="1"/>
</dbReference>
<gene>
    <name evidence="2" type="ORF">B0A55_12776</name>
</gene>
<dbReference type="EMBL" id="NAJQ01001813">
    <property type="protein sequence ID" value="TKA52551.1"/>
    <property type="molecule type" value="Genomic_DNA"/>
</dbReference>
<protein>
    <recommendedName>
        <fullName evidence="1">DUF7053 domain-containing protein</fullName>
    </recommendedName>
</protein>
<keyword evidence="3" id="KW-1185">Reference proteome</keyword>
<organism evidence="2 3">
    <name type="scientific">Friedmanniomyces simplex</name>
    <dbReference type="NCBI Taxonomy" id="329884"/>
    <lineage>
        <taxon>Eukaryota</taxon>
        <taxon>Fungi</taxon>
        <taxon>Dikarya</taxon>
        <taxon>Ascomycota</taxon>
        <taxon>Pezizomycotina</taxon>
        <taxon>Dothideomycetes</taxon>
        <taxon>Dothideomycetidae</taxon>
        <taxon>Mycosphaerellales</taxon>
        <taxon>Teratosphaeriaceae</taxon>
        <taxon>Friedmanniomyces</taxon>
    </lineage>
</organism>
<dbReference type="OrthoDB" id="3838383at2759"/>
<dbReference type="PANTHER" id="PTHR38117:SF1">
    <property type="entry name" value="DUF3074 DOMAIN-CONTAINING PROTEIN"/>
    <property type="match status" value="1"/>
</dbReference>
<feature type="non-terminal residue" evidence="2">
    <location>
        <position position="165"/>
    </location>
</feature>
<sequence>MFDVNFTHASATPLPPSVSIDLAIDILHHFEAVIKLSPDCRGCTRIPAPQAKNGFPKTNVAATNGEATSQIQYWEVEDDLPFMPKKMWSGGVKYVAEFLAQDDGCDITVHAPGGFTSTNHWRIVRETIPEDEMPGLARVRTKDLLHAETGPGGGGWYVQIVSDAR</sequence>
<evidence type="ECO:0000313" key="2">
    <source>
        <dbReference type="EMBL" id="TKA52551.1"/>
    </source>
</evidence>
<dbReference type="PANTHER" id="PTHR38117">
    <property type="entry name" value="NACHT AND WD40 DOMAIN PROTEIN"/>
    <property type="match status" value="1"/>
</dbReference>
<name>A0A4U0VSI7_9PEZI</name>
<feature type="domain" description="DUF7053" evidence="1">
    <location>
        <begin position="7"/>
        <end position="135"/>
    </location>
</feature>
<proteinExistence type="predicted"/>
<accession>A0A4U0VSI7</accession>
<dbReference type="AlphaFoldDB" id="A0A4U0VSI7"/>
<evidence type="ECO:0000313" key="3">
    <source>
        <dbReference type="Proteomes" id="UP000309340"/>
    </source>
</evidence>
<dbReference type="InterPro" id="IPR055481">
    <property type="entry name" value="DUF7053"/>
</dbReference>
<dbReference type="Proteomes" id="UP000309340">
    <property type="component" value="Unassembled WGS sequence"/>
</dbReference>
<reference evidence="2 3" key="1">
    <citation type="submission" date="2017-03" db="EMBL/GenBank/DDBJ databases">
        <title>Genomes of endolithic fungi from Antarctica.</title>
        <authorList>
            <person name="Coleine C."/>
            <person name="Masonjones S."/>
            <person name="Stajich J.E."/>
        </authorList>
    </citation>
    <scope>NUCLEOTIDE SEQUENCE [LARGE SCALE GENOMIC DNA]</scope>
    <source>
        <strain evidence="2 3">CCFEE 5184</strain>
    </source>
</reference>
<evidence type="ECO:0000259" key="1">
    <source>
        <dbReference type="Pfam" id="PF23155"/>
    </source>
</evidence>
<comment type="caution">
    <text evidence="2">The sequence shown here is derived from an EMBL/GenBank/DDBJ whole genome shotgun (WGS) entry which is preliminary data.</text>
</comment>